<dbReference type="Proteomes" id="UP000010296">
    <property type="component" value="Unassembled WGS sequence"/>
</dbReference>
<dbReference type="EMBL" id="AEPV01000071">
    <property type="protein sequence ID" value="EFU73321.1"/>
    <property type="molecule type" value="Genomic_DNA"/>
</dbReference>
<dbReference type="AlphaFoldDB" id="E6LHR6"/>
<dbReference type="HOGENOM" id="CLU_3269741_0_0_9"/>
<organism evidence="1 2">
    <name type="scientific">Enterococcus italicus (strain DSM 15952 / CCUG 50447 / LMG 22039 / TP 1.5)</name>
    <dbReference type="NCBI Taxonomy" id="888064"/>
    <lineage>
        <taxon>Bacteria</taxon>
        <taxon>Bacillati</taxon>
        <taxon>Bacillota</taxon>
        <taxon>Bacilli</taxon>
        <taxon>Lactobacillales</taxon>
        <taxon>Enterococcaceae</taxon>
        <taxon>Enterococcus</taxon>
    </lineage>
</organism>
<name>E6LHR6_ENTI1</name>
<evidence type="ECO:0000313" key="2">
    <source>
        <dbReference type="Proteomes" id="UP000010296"/>
    </source>
</evidence>
<gene>
    <name evidence="1" type="ORF">HMPREF9088_1906</name>
</gene>
<dbReference type="STRING" id="888064.HMPREF9088_1906"/>
<accession>E6LHR6</accession>
<proteinExistence type="predicted"/>
<sequence>MIHLKYKRFYSLEQIQKTTHCWGNEWLGDKMKKIWVVYWYD</sequence>
<evidence type="ECO:0000313" key="1">
    <source>
        <dbReference type="EMBL" id="EFU73321.1"/>
    </source>
</evidence>
<keyword evidence="2" id="KW-1185">Reference proteome</keyword>
<reference evidence="1 2" key="1">
    <citation type="submission" date="2010-12" db="EMBL/GenBank/DDBJ databases">
        <authorList>
            <person name="Muzny D."/>
            <person name="Qin X."/>
            <person name="Deng J."/>
            <person name="Jiang H."/>
            <person name="Liu Y."/>
            <person name="Qu J."/>
            <person name="Song X.-Z."/>
            <person name="Zhang L."/>
            <person name="Thornton R."/>
            <person name="Coyle M."/>
            <person name="Francisco L."/>
            <person name="Jackson L."/>
            <person name="Javaid M."/>
            <person name="Korchina V."/>
            <person name="Kovar C."/>
            <person name="Mata R."/>
            <person name="Mathew T."/>
            <person name="Ngo R."/>
            <person name="Nguyen L."/>
            <person name="Nguyen N."/>
            <person name="Okwuonu G."/>
            <person name="Ongeri F."/>
            <person name="Pham C."/>
            <person name="Simmons D."/>
            <person name="Wilczek-Boney K."/>
            <person name="Hale W."/>
            <person name="Jakkamsetti A."/>
            <person name="Pham P."/>
            <person name="Ruth R."/>
            <person name="San Lucas F."/>
            <person name="Warren J."/>
            <person name="Zhang J."/>
            <person name="Zhao Z."/>
            <person name="Zhou C."/>
            <person name="Zhu D."/>
            <person name="Lee S."/>
            <person name="Bess C."/>
            <person name="Blankenburg K."/>
            <person name="Forbes L."/>
            <person name="Fu Q."/>
            <person name="Gubbala S."/>
            <person name="Hirani K."/>
            <person name="Jayaseelan J.C."/>
            <person name="Lara F."/>
            <person name="Munidasa M."/>
            <person name="Palculict T."/>
            <person name="Patil S."/>
            <person name="Pu L.-L."/>
            <person name="Saada N."/>
            <person name="Tang L."/>
            <person name="Weissenberger G."/>
            <person name="Zhu Y."/>
            <person name="Hemphill L."/>
            <person name="Shang Y."/>
            <person name="Youmans B."/>
            <person name="Ayvaz T."/>
            <person name="Ross M."/>
            <person name="Santibanez J."/>
            <person name="Aqrawi P."/>
            <person name="Gross S."/>
            <person name="Joshi V."/>
            <person name="Fowler G."/>
            <person name="Nazareth L."/>
            <person name="Reid J."/>
            <person name="Worley K."/>
            <person name="Petrosino J."/>
            <person name="Highlander S."/>
            <person name="Gibbs R."/>
        </authorList>
    </citation>
    <scope>NUCLEOTIDE SEQUENCE [LARGE SCALE GENOMIC DNA]</scope>
    <source>
        <strain evidence="2">DSM 15952 / CCUG 50447 / LMG 22039 / TP 1.5</strain>
    </source>
</reference>
<protein>
    <submittedName>
        <fullName evidence="1">Uncharacterized protein</fullName>
    </submittedName>
</protein>
<comment type="caution">
    <text evidence="1">The sequence shown here is derived from an EMBL/GenBank/DDBJ whole genome shotgun (WGS) entry which is preliminary data.</text>
</comment>